<evidence type="ECO:0008006" key="3">
    <source>
        <dbReference type="Google" id="ProtNLM"/>
    </source>
</evidence>
<dbReference type="Proteomes" id="UP000696184">
    <property type="component" value="Unassembled WGS sequence"/>
</dbReference>
<accession>A0ABS0U2H9</accession>
<keyword evidence="2" id="KW-1185">Reference proteome</keyword>
<proteinExistence type="predicted"/>
<evidence type="ECO:0000313" key="2">
    <source>
        <dbReference type="Proteomes" id="UP000696184"/>
    </source>
</evidence>
<evidence type="ECO:0000313" key="1">
    <source>
        <dbReference type="EMBL" id="MBI6548104.1"/>
    </source>
</evidence>
<reference evidence="1 2" key="1">
    <citation type="submission" date="2020-08" db="EMBL/GenBank/DDBJ databases">
        <title>Description of Xenorhabdus lircayensis sp. nov., the symbiotic bacterium associated with the entomopathogenic nematode Steirnernema unicornum.</title>
        <authorList>
            <person name="Castaneda-Alvarez C."/>
            <person name="Prodan S."/>
            <person name="Zamorano A."/>
            <person name="San-Blas E."/>
            <person name="Aballay E."/>
        </authorList>
    </citation>
    <scope>NUCLEOTIDE SEQUENCE [LARGE SCALE GENOMIC DNA]</scope>
    <source>
        <strain evidence="1 2">VLS</strain>
    </source>
</reference>
<comment type="caution">
    <text evidence="1">The sequence shown here is derived from an EMBL/GenBank/DDBJ whole genome shotgun (WGS) entry which is preliminary data.</text>
</comment>
<dbReference type="EMBL" id="JACOII010000022">
    <property type="protein sequence ID" value="MBI6548104.1"/>
    <property type="molecule type" value="Genomic_DNA"/>
</dbReference>
<protein>
    <recommendedName>
        <fullName evidence="3">Transposase</fullName>
    </recommendedName>
</protein>
<name>A0ABS0U2H9_9GAMM</name>
<organism evidence="1 2">
    <name type="scientific">Xenorhabdus lircayensis</name>
    <dbReference type="NCBI Taxonomy" id="2763499"/>
    <lineage>
        <taxon>Bacteria</taxon>
        <taxon>Pseudomonadati</taxon>
        <taxon>Pseudomonadota</taxon>
        <taxon>Gammaproteobacteria</taxon>
        <taxon>Enterobacterales</taxon>
        <taxon>Morganellaceae</taxon>
        <taxon>Xenorhabdus</taxon>
    </lineage>
</organism>
<sequence>MDEFHPVSHYQVGMVLQLPSDHTYRNSAKRYPHVATIGVLLMHGVGIRLSH</sequence>
<gene>
    <name evidence="1" type="ORF">H8A87_05035</name>
</gene>